<feature type="region of interest" description="Disordered" evidence="1">
    <location>
        <begin position="1"/>
        <end position="31"/>
    </location>
</feature>
<organism evidence="2 3">
    <name type="scientific">Virgisporangium aurantiacum</name>
    <dbReference type="NCBI Taxonomy" id="175570"/>
    <lineage>
        <taxon>Bacteria</taxon>
        <taxon>Bacillati</taxon>
        <taxon>Actinomycetota</taxon>
        <taxon>Actinomycetes</taxon>
        <taxon>Micromonosporales</taxon>
        <taxon>Micromonosporaceae</taxon>
        <taxon>Virgisporangium</taxon>
    </lineage>
</organism>
<gene>
    <name evidence="2" type="ORF">Vau01_020530</name>
</gene>
<proteinExistence type="predicted"/>
<keyword evidence="3" id="KW-1185">Reference proteome</keyword>
<dbReference type="Proteomes" id="UP000612585">
    <property type="component" value="Unassembled WGS sequence"/>
</dbReference>
<dbReference type="AlphaFoldDB" id="A0A8J4E000"/>
<dbReference type="RefSeq" id="WP_203989739.1">
    <property type="nucleotide sequence ID" value="NZ_BOPG01000012.1"/>
</dbReference>
<evidence type="ECO:0008006" key="4">
    <source>
        <dbReference type="Google" id="ProtNLM"/>
    </source>
</evidence>
<protein>
    <recommendedName>
        <fullName evidence="4">Tetratricopeptide repeat-containing protein</fullName>
    </recommendedName>
</protein>
<name>A0A8J4E000_9ACTN</name>
<reference evidence="2" key="1">
    <citation type="submission" date="2021-01" db="EMBL/GenBank/DDBJ databases">
        <title>Whole genome shotgun sequence of Virgisporangium aurantiacum NBRC 16421.</title>
        <authorList>
            <person name="Komaki H."/>
            <person name="Tamura T."/>
        </authorList>
    </citation>
    <scope>NUCLEOTIDE SEQUENCE</scope>
    <source>
        <strain evidence="2">NBRC 16421</strain>
    </source>
</reference>
<dbReference type="Gene3D" id="1.25.40.10">
    <property type="entry name" value="Tetratricopeptide repeat domain"/>
    <property type="match status" value="1"/>
</dbReference>
<dbReference type="SUPFAM" id="SSF48452">
    <property type="entry name" value="TPR-like"/>
    <property type="match status" value="2"/>
</dbReference>
<comment type="caution">
    <text evidence="2">The sequence shown here is derived from an EMBL/GenBank/DDBJ whole genome shotgun (WGS) entry which is preliminary data.</text>
</comment>
<feature type="compositionally biased region" description="Basic and acidic residues" evidence="1">
    <location>
        <begin position="8"/>
        <end position="18"/>
    </location>
</feature>
<dbReference type="EMBL" id="BOPG01000012">
    <property type="protein sequence ID" value="GIJ54537.1"/>
    <property type="molecule type" value="Genomic_DNA"/>
</dbReference>
<accession>A0A8J4E000</accession>
<evidence type="ECO:0000313" key="2">
    <source>
        <dbReference type="EMBL" id="GIJ54537.1"/>
    </source>
</evidence>
<dbReference type="InterPro" id="IPR011990">
    <property type="entry name" value="TPR-like_helical_dom_sf"/>
</dbReference>
<evidence type="ECO:0000313" key="3">
    <source>
        <dbReference type="Proteomes" id="UP000612585"/>
    </source>
</evidence>
<sequence length="936" mass="101286">MDSPSSTEEVHEALKDNASRPYGPARSARAEQLVEQAAQTGDRPMLIHALQALITAYEYDGSSDRMLVPFARVLKMWDERPEDFDEYSAHSLHWHFKWVSAGLIWQPNVPLATIGRWLDEMERRYRLAGHNSQAVHACRHYVAVHVGDTAVAATHFDRWITAERDDMADCEACERHNRGDWLTTQGQDEEAVRIWQAVTDGHLTCAEEPHRVLARTLLPLLRLGRAEEARANHLRGYRMVRGNPALRASVAEHLEFAALTGNEARALEILAEHAGWLTLAAGEPVRYRLFFLEAVVVLLRRLVALGQGDLEVPTPRADRPTTTVAALLPAVEAEVDGIVATFDERNGTAAVSGRSSTRRAQEPLLAELPLGLRGTPGGAVPVIKKTEPEPEAPDDADALIAEATRLAEAHDPRAAEVWERVAASGADLPPPVRARIAESRVMAKAVADPAGTVEDFRTVAREFALAGDAGRDAVNRARAGLGALIDGDEPPPGTDPATVLAEVTALPEATDAVLWTVRFCHVQALFLDWLRGPEARNPDSPAKAGLDRLLATLLAAAADRPYEKGSVLHISAQLTLSAGDPEPAPDLLAGAAEAFVAAGVPHRAAESLQLLAEVTMRGGDPAAAEAHLDRALTVGGDRLDAESRGRLAALRAEIYVMLGGRDTEAVSTALSAAHLLDDVDPPVAARARMVAVFAFRRTGRPAEAVALLESMLPDVDRRGDEHEIVHVRQVYGECLADIGEFRTAAEELIAAARMTADRREHASLVHAAANALDGAGMSDDAGRTFERAAEVWREVGDRDAEVRAIRGHAWTLVQREEPDWPGALEMLEAAAVPDSGYEYFETLRQAAHLVLNWPPDERPEKLAARAVDLADAAADGFFGLDEPGSATQSMFTAAMLEERLGRSGDARTRLTALLGRHTAAGREDLADSVADFLERL</sequence>
<evidence type="ECO:0000256" key="1">
    <source>
        <dbReference type="SAM" id="MobiDB-lite"/>
    </source>
</evidence>